<organism evidence="1">
    <name type="scientific">Anguilla anguilla</name>
    <name type="common">European freshwater eel</name>
    <name type="synonym">Muraena anguilla</name>
    <dbReference type="NCBI Taxonomy" id="7936"/>
    <lineage>
        <taxon>Eukaryota</taxon>
        <taxon>Metazoa</taxon>
        <taxon>Chordata</taxon>
        <taxon>Craniata</taxon>
        <taxon>Vertebrata</taxon>
        <taxon>Euteleostomi</taxon>
        <taxon>Actinopterygii</taxon>
        <taxon>Neopterygii</taxon>
        <taxon>Teleostei</taxon>
        <taxon>Anguilliformes</taxon>
        <taxon>Anguillidae</taxon>
        <taxon>Anguilla</taxon>
    </lineage>
</organism>
<dbReference type="EMBL" id="GBXM01000847">
    <property type="protein sequence ID" value="JAI07731.1"/>
    <property type="molecule type" value="Transcribed_RNA"/>
</dbReference>
<sequence>MKEFDGKYCLTDYGYDSVFFLVCLFIRGFPISHF</sequence>
<name>A0A0E9Y0X3_ANGAN</name>
<proteinExistence type="predicted"/>
<dbReference type="AlphaFoldDB" id="A0A0E9Y0X3"/>
<evidence type="ECO:0000313" key="1">
    <source>
        <dbReference type="EMBL" id="JAI07731.1"/>
    </source>
</evidence>
<protein>
    <submittedName>
        <fullName evidence="1">Uncharacterized protein</fullName>
    </submittedName>
</protein>
<reference evidence="1" key="1">
    <citation type="submission" date="2014-11" db="EMBL/GenBank/DDBJ databases">
        <authorList>
            <person name="Amaro Gonzalez C."/>
        </authorList>
    </citation>
    <scope>NUCLEOTIDE SEQUENCE</scope>
</reference>
<reference evidence="1" key="2">
    <citation type="journal article" date="2015" name="Fish Shellfish Immunol.">
        <title>Early steps in the European eel (Anguilla anguilla)-Vibrio vulnificus interaction in the gills: Role of the RtxA13 toxin.</title>
        <authorList>
            <person name="Callol A."/>
            <person name="Pajuelo D."/>
            <person name="Ebbesson L."/>
            <person name="Teles M."/>
            <person name="MacKenzie S."/>
            <person name="Amaro C."/>
        </authorList>
    </citation>
    <scope>NUCLEOTIDE SEQUENCE</scope>
</reference>
<accession>A0A0E9Y0X3</accession>